<reference evidence="2" key="1">
    <citation type="submission" date="2022-04" db="EMBL/GenBank/DDBJ databases">
        <title>Roseibium sp. CAU 1639 isolated from mud.</title>
        <authorList>
            <person name="Kim W."/>
        </authorList>
    </citation>
    <scope>NUCLEOTIDE SEQUENCE</scope>
    <source>
        <strain evidence="2">CAU 1639</strain>
    </source>
</reference>
<gene>
    <name evidence="2" type="ORF">M0H32_22900</name>
</gene>
<comment type="caution">
    <text evidence="2">The sequence shown here is derived from an EMBL/GenBank/DDBJ whole genome shotgun (WGS) entry which is preliminary data.</text>
</comment>
<accession>A0ABT0H008</accession>
<feature type="signal peptide" evidence="1">
    <location>
        <begin position="1"/>
        <end position="21"/>
    </location>
</feature>
<dbReference type="EMBL" id="JALNMJ010000020">
    <property type="protein sequence ID" value="MCK7615024.1"/>
    <property type="molecule type" value="Genomic_DNA"/>
</dbReference>
<protein>
    <submittedName>
        <fullName evidence="2">Uncharacterized protein</fullName>
    </submittedName>
</protein>
<evidence type="ECO:0000313" key="2">
    <source>
        <dbReference type="EMBL" id="MCK7615024.1"/>
    </source>
</evidence>
<feature type="chain" id="PRO_5046034278" evidence="1">
    <location>
        <begin position="22"/>
        <end position="210"/>
    </location>
</feature>
<organism evidence="2 3">
    <name type="scientific">Roseibium sediminicola</name>
    <dbReference type="NCBI Taxonomy" id="2933272"/>
    <lineage>
        <taxon>Bacteria</taxon>
        <taxon>Pseudomonadati</taxon>
        <taxon>Pseudomonadota</taxon>
        <taxon>Alphaproteobacteria</taxon>
        <taxon>Hyphomicrobiales</taxon>
        <taxon>Stappiaceae</taxon>
        <taxon>Roseibium</taxon>
    </lineage>
</organism>
<keyword evidence="3" id="KW-1185">Reference proteome</keyword>
<dbReference type="RefSeq" id="WP_248157950.1">
    <property type="nucleotide sequence ID" value="NZ_JALNMJ010000020.1"/>
</dbReference>
<name>A0ABT0H008_9HYPH</name>
<evidence type="ECO:0000313" key="3">
    <source>
        <dbReference type="Proteomes" id="UP001431221"/>
    </source>
</evidence>
<keyword evidence="1" id="KW-0732">Signal</keyword>
<dbReference type="Proteomes" id="UP001431221">
    <property type="component" value="Unassembled WGS sequence"/>
</dbReference>
<evidence type="ECO:0000256" key="1">
    <source>
        <dbReference type="SAM" id="SignalP"/>
    </source>
</evidence>
<sequence>MKYFCSTAIASVFFLSSGVFAETPAFRDLEKKADQWVMQAVNDLPDAPADIVAALVNLGSSDAMLEIYGQNWTAVTAQVDDAVSDLTYLEIDKLGDPVRDINLGDLNSKAMAAFSQHEGTLLTMRLFEPETLASLGYSMVLGTSLAPEDLASNSVLGGVLSERIFRTEWNGQPAVGLTQGLWTAVTIYSRSQHGLLVPQRVSLFVRKAEN</sequence>
<proteinExistence type="predicted"/>